<evidence type="ECO:0000313" key="1">
    <source>
        <dbReference type="EMBL" id="QJA93479.1"/>
    </source>
</evidence>
<sequence>MSLLACDRKGCENIMDRYSSKYGYICHECFEELVQLGPTTDIKSFMDSVKIETDDKLKRQAEDRFDAEFEITFNF</sequence>
<name>A0A6M3LGJ1_9ZZZZ</name>
<gene>
    <name evidence="1" type="ORF">MM415B04214_0006</name>
</gene>
<reference evidence="1" key="1">
    <citation type="submission" date="2020-03" db="EMBL/GenBank/DDBJ databases">
        <title>The deep terrestrial virosphere.</title>
        <authorList>
            <person name="Holmfeldt K."/>
            <person name="Nilsson E."/>
            <person name="Simone D."/>
            <person name="Lopez-Fernandez M."/>
            <person name="Wu X."/>
            <person name="de Brujin I."/>
            <person name="Lundin D."/>
            <person name="Andersson A."/>
            <person name="Bertilsson S."/>
            <person name="Dopson M."/>
        </authorList>
    </citation>
    <scope>NUCLEOTIDE SEQUENCE</scope>
    <source>
        <strain evidence="1">MM415B04214</strain>
    </source>
</reference>
<dbReference type="AlphaFoldDB" id="A0A6M3LGJ1"/>
<protein>
    <submittedName>
        <fullName evidence="1">Uncharacterized protein</fullName>
    </submittedName>
</protein>
<accession>A0A6M3LGJ1</accession>
<proteinExistence type="predicted"/>
<organism evidence="1">
    <name type="scientific">viral metagenome</name>
    <dbReference type="NCBI Taxonomy" id="1070528"/>
    <lineage>
        <taxon>unclassified sequences</taxon>
        <taxon>metagenomes</taxon>
        <taxon>organismal metagenomes</taxon>
    </lineage>
</organism>
<dbReference type="EMBL" id="MT143152">
    <property type="protein sequence ID" value="QJA93479.1"/>
    <property type="molecule type" value="Genomic_DNA"/>
</dbReference>